<dbReference type="InterPro" id="IPR058649">
    <property type="entry name" value="CzcB_C"/>
</dbReference>
<dbReference type="GO" id="GO:0016020">
    <property type="term" value="C:membrane"/>
    <property type="evidence" value="ECO:0007669"/>
    <property type="project" value="InterPro"/>
</dbReference>
<dbReference type="InterPro" id="IPR058791">
    <property type="entry name" value="3HB_CusB"/>
</dbReference>
<comment type="similarity">
    <text evidence="1">Belongs to the membrane fusion protein (MFP) (TC 8.A.1) family.</text>
</comment>
<dbReference type="Gene3D" id="2.40.30.170">
    <property type="match status" value="1"/>
</dbReference>
<feature type="domain" description="CusB-like beta-barrel" evidence="7">
    <location>
        <begin position="301"/>
        <end position="378"/>
    </location>
</feature>
<dbReference type="Pfam" id="PF25869">
    <property type="entry name" value="3HB_CusB"/>
    <property type="match status" value="1"/>
</dbReference>
<feature type="domain" description="CusB-like three alpha-helical bundle" evidence="5">
    <location>
        <begin position="203"/>
        <end position="262"/>
    </location>
</feature>
<dbReference type="InterPro" id="IPR051909">
    <property type="entry name" value="MFP_Cation_Efflux"/>
</dbReference>
<dbReference type="GO" id="GO:0022857">
    <property type="term" value="F:transmembrane transporter activity"/>
    <property type="evidence" value="ECO:0007669"/>
    <property type="project" value="InterPro"/>
</dbReference>
<feature type="domain" description="CusB-like barrel-sandwich hybrid" evidence="6">
    <location>
        <begin position="169"/>
        <end position="295"/>
    </location>
</feature>
<keyword evidence="4" id="KW-0472">Membrane</keyword>
<dbReference type="Pfam" id="PF25919">
    <property type="entry name" value="BSH_CusB"/>
    <property type="match status" value="1"/>
</dbReference>
<evidence type="ECO:0000259" key="7">
    <source>
        <dbReference type="Pfam" id="PF25954"/>
    </source>
</evidence>
<evidence type="ECO:0000259" key="6">
    <source>
        <dbReference type="Pfam" id="PF25919"/>
    </source>
</evidence>
<accession>A0A3B0XZ30</accession>
<dbReference type="NCBIfam" id="TIGR01730">
    <property type="entry name" value="RND_mfp"/>
    <property type="match status" value="1"/>
</dbReference>
<dbReference type="PANTHER" id="PTHR30097">
    <property type="entry name" value="CATION EFFLUX SYSTEM PROTEIN CUSB"/>
    <property type="match status" value="1"/>
</dbReference>
<dbReference type="EMBL" id="UOFI01000011">
    <property type="protein sequence ID" value="VAW61534.1"/>
    <property type="molecule type" value="Genomic_DNA"/>
</dbReference>
<feature type="compositionally biased region" description="Basic and acidic residues" evidence="3">
    <location>
        <begin position="463"/>
        <end position="480"/>
    </location>
</feature>
<dbReference type="GO" id="GO:0030288">
    <property type="term" value="C:outer membrane-bounded periplasmic space"/>
    <property type="evidence" value="ECO:0007669"/>
    <property type="project" value="TreeGrafter"/>
</dbReference>
<evidence type="ECO:0000256" key="4">
    <source>
        <dbReference type="SAM" id="Phobius"/>
    </source>
</evidence>
<evidence type="ECO:0000313" key="9">
    <source>
        <dbReference type="EMBL" id="VAW61534.1"/>
    </source>
</evidence>
<dbReference type="PANTHER" id="PTHR30097:SF15">
    <property type="entry name" value="CATION EFFLUX SYSTEM PROTEIN CUSB"/>
    <property type="match status" value="1"/>
</dbReference>
<protein>
    <submittedName>
        <fullName evidence="9">Probable Co/Zn/Cd efflux system membrane fusion protein</fullName>
    </submittedName>
</protein>
<proteinExistence type="inferred from homology"/>
<dbReference type="GO" id="GO:0015679">
    <property type="term" value="P:plasma membrane copper ion transport"/>
    <property type="evidence" value="ECO:0007669"/>
    <property type="project" value="TreeGrafter"/>
</dbReference>
<feature type="region of interest" description="Disordered" evidence="3">
    <location>
        <begin position="453"/>
        <end position="480"/>
    </location>
</feature>
<evidence type="ECO:0000259" key="8">
    <source>
        <dbReference type="Pfam" id="PF25975"/>
    </source>
</evidence>
<dbReference type="InterPro" id="IPR006143">
    <property type="entry name" value="RND_pump_MFP"/>
</dbReference>
<evidence type="ECO:0000256" key="2">
    <source>
        <dbReference type="ARBA" id="ARBA00022448"/>
    </source>
</evidence>
<reference evidence="9" key="1">
    <citation type="submission" date="2018-06" db="EMBL/GenBank/DDBJ databases">
        <authorList>
            <person name="Zhirakovskaya E."/>
        </authorList>
    </citation>
    <scope>NUCLEOTIDE SEQUENCE</scope>
</reference>
<dbReference type="FunFam" id="2.40.30.170:FF:000010">
    <property type="entry name" value="Efflux RND transporter periplasmic adaptor subunit"/>
    <property type="match status" value="1"/>
</dbReference>
<feature type="domain" description="CzcB-like C-terminal circularly permuted SH3-like" evidence="8">
    <location>
        <begin position="384"/>
        <end position="444"/>
    </location>
</feature>
<keyword evidence="2" id="KW-0813">Transport</keyword>
<sequence length="480" mass="53959">MNKNIIVVAIVTLAIGLGGGYWLAGQNKSKDLIAADSTSGERKVLFYRNPMNPDVTSPVPAKDSMGMDYIPVYAEKKKPQAKEILFYRNAMNPAVTSPVPAKDSMGMDYIPVYAEGNSDTSEPAGTVKIDPVTVQNIGVRTARAEKRVLSHQIHAVGRVDYDEERLSRLHPKTEGWIEKLYIDKTGDFVTKDTILLGIYSPQLVSSQQEYLLALNNHKHLERSSFKDIREGANELLRSSRERLELLDVPEHQIRELEKTRKLKKTLHIHSPFDGIVMKVGVREGQYVTPNTELYMLADLTNIWVYVDIYENELPWVKKGDTAQIKVKAIPGEVFTGKVTYIYPYMERKTRTNRIRLEFNNSDLRLKPEMFANVTLMASKQVDAIVVPSEAIVRSGTDNQLFVVREPGKFEPRTVTLGVSSEGMTQILSGVKPGEEVVTSSQFLIDSESKLREATQKMMDTLESESRKSAADKADNTDNTE</sequence>
<dbReference type="GO" id="GO:0060003">
    <property type="term" value="P:copper ion export"/>
    <property type="evidence" value="ECO:0007669"/>
    <property type="project" value="TreeGrafter"/>
</dbReference>
<dbReference type="GO" id="GO:0046914">
    <property type="term" value="F:transition metal ion binding"/>
    <property type="evidence" value="ECO:0007669"/>
    <property type="project" value="TreeGrafter"/>
</dbReference>
<keyword evidence="4" id="KW-0812">Transmembrane</keyword>
<dbReference type="Gene3D" id="6.10.140.730">
    <property type="match status" value="1"/>
</dbReference>
<feature type="transmembrane region" description="Helical" evidence="4">
    <location>
        <begin position="6"/>
        <end position="24"/>
    </location>
</feature>
<evidence type="ECO:0000256" key="1">
    <source>
        <dbReference type="ARBA" id="ARBA00009477"/>
    </source>
</evidence>
<dbReference type="Pfam" id="PF25975">
    <property type="entry name" value="CzcB_C"/>
    <property type="match status" value="1"/>
</dbReference>
<dbReference type="InterPro" id="IPR058792">
    <property type="entry name" value="Beta-barrel_RND_2"/>
</dbReference>
<dbReference type="SUPFAM" id="SSF111369">
    <property type="entry name" value="HlyD-like secretion proteins"/>
    <property type="match status" value="1"/>
</dbReference>
<dbReference type="InterPro" id="IPR058790">
    <property type="entry name" value="BSH_CusB"/>
</dbReference>
<organism evidence="9">
    <name type="scientific">hydrothermal vent metagenome</name>
    <dbReference type="NCBI Taxonomy" id="652676"/>
    <lineage>
        <taxon>unclassified sequences</taxon>
        <taxon>metagenomes</taxon>
        <taxon>ecological metagenomes</taxon>
    </lineage>
</organism>
<name>A0A3B0XZ30_9ZZZZ</name>
<gene>
    <name evidence="9" type="ORF">MNBD_GAMMA09-706</name>
</gene>
<keyword evidence="4" id="KW-1133">Transmembrane helix</keyword>
<evidence type="ECO:0000259" key="5">
    <source>
        <dbReference type="Pfam" id="PF25869"/>
    </source>
</evidence>
<dbReference type="AlphaFoldDB" id="A0A3B0XZ30"/>
<evidence type="ECO:0000256" key="3">
    <source>
        <dbReference type="SAM" id="MobiDB-lite"/>
    </source>
</evidence>
<dbReference type="Gene3D" id="2.40.420.20">
    <property type="match status" value="1"/>
</dbReference>
<dbReference type="Pfam" id="PF25954">
    <property type="entry name" value="Beta-barrel_RND_2"/>
    <property type="match status" value="1"/>
</dbReference>